<gene>
    <name evidence="6" type="ORF">FMOSSE_LOCUS12672</name>
</gene>
<sequence length="385" mass="44760">MSTTYEISEEAVPDVPLVFVSNQYLDELTSNIRSRPIPWDGYQKATLITQEELDLLKKVDKQSLEQLKVVMQKDAEKYADLYTNLLEKLSRIDTVQYILVLVSEMLSDEEQRVQYFHKVSEKDAELPFRIFLKLLNTEDEFVSLMSAKILTLLIVSAPKSLPFDLEEFYRWITLKLKSNNPNVCDLAVQILDSILRVPSYRAIKEKIIRVIIGTFKNLVDKAPEANLPAMLVARLLNFCENLSSRKWSDNEIVEDIEFLKDQLQENFHSLSTFDEYASEISSGMLQWSPPHESDQFWKQNVTKLNDKDYELLRILARMLSQSSDNVVLAIAAHDLGQYVKYYPSGKKFLQEIGAKRRIMELMTHDDPEVRYRALIAVQKYMTHAW</sequence>
<proteinExistence type="inferred from homology"/>
<dbReference type="InterPro" id="IPR016024">
    <property type="entry name" value="ARM-type_fold"/>
</dbReference>
<dbReference type="Gene3D" id="1.25.40.150">
    <property type="entry name" value="V-type ATPase, subunit H, C-terminal domain"/>
    <property type="match status" value="1"/>
</dbReference>
<name>A0A9N9EGS6_FUNMO</name>
<evidence type="ECO:0000313" key="7">
    <source>
        <dbReference type="Proteomes" id="UP000789375"/>
    </source>
</evidence>
<dbReference type="Pfam" id="PF11698">
    <property type="entry name" value="V-ATPase_H_C"/>
    <property type="match status" value="1"/>
</dbReference>
<keyword evidence="7" id="KW-1185">Reference proteome</keyword>
<accession>A0A9N9EGS6</accession>
<evidence type="ECO:0000256" key="4">
    <source>
        <dbReference type="ARBA" id="ARBA00023065"/>
    </source>
</evidence>
<evidence type="ECO:0000256" key="1">
    <source>
        <dbReference type="ARBA" id="ARBA00008613"/>
    </source>
</evidence>
<dbReference type="PANTHER" id="PTHR10698">
    <property type="entry name" value="V-TYPE PROTON ATPASE SUBUNIT H"/>
    <property type="match status" value="1"/>
</dbReference>
<dbReference type="AlphaFoldDB" id="A0A9N9EGS6"/>
<evidence type="ECO:0000256" key="3">
    <source>
        <dbReference type="ARBA" id="ARBA00022781"/>
    </source>
</evidence>
<dbReference type="GO" id="GO:0046961">
    <property type="term" value="F:proton-transporting ATPase activity, rotational mechanism"/>
    <property type="evidence" value="ECO:0007669"/>
    <property type="project" value="InterPro"/>
</dbReference>
<dbReference type="SUPFAM" id="SSF48371">
    <property type="entry name" value="ARM repeat"/>
    <property type="match status" value="1"/>
</dbReference>
<dbReference type="InterPro" id="IPR011987">
    <property type="entry name" value="ATPase_V1-cplx_hsu_C"/>
</dbReference>
<dbReference type="InterPro" id="IPR038497">
    <property type="entry name" value="ATPase_V1-cplx_hsu_C_sf"/>
</dbReference>
<dbReference type="InterPro" id="IPR004908">
    <property type="entry name" value="ATPase_V1-cplx_hsu"/>
</dbReference>
<evidence type="ECO:0000313" key="6">
    <source>
        <dbReference type="EMBL" id="CAG8676541.1"/>
    </source>
</evidence>
<dbReference type="Gene3D" id="1.25.10.10">
    <property type="entry name" value="Leucine-rich Repeat Variant"/>
    <property type="match status" value="2"/>
</dbReference>
<dbReference type="Pfam" id="PF03224">
    <property type="entry name" value="V-ATPase_H_N"/>
    <property type="match status" value="1"/>
</dbReference>
<dbReference type="InterPro" id="IPR011989">
    <property type="entry name" value="ARM-like"/>
</dbReference>
<dbReference type="GO" id="GO:0000221">
    <property type="term" value="C:vacuolar proton-transporting V-type ATPase, V1 domain"/>
    <property type="evidence" value="ECO:0007669"/>
    <property type="project" value="InterPro"/>
</dbReference>
<dbReference type="PANTHER" id="PTHR10698:SF0">
    <property type="entry name" value="V-TYPE PROTON ATPASE SUBUNIT H"/>
    <property type="match status" value="1"/>
</dbReference>
<keyword evidence="4" id="KW-0406">Ion transport</keyword>
<feature type="domain" description="ATPase V1 complex subunit H C-terminal" evidence="5">
    <location>
        <begin position="270"/>
        <end position="385"/>
    </location>
</feature>
<organism evidence="6 7">
    <name type="scientific">Funneliformis mosseae</name>
    <name type="common">Endomycorrhizal fungus</name>
    <name type="synonym">Glomus mosseae</name>
    <dbReference type="NCBI Taxonomy" id="27381"/>
    <lineage>
        <taxon>Eukaryota</taxon>
        <taxon>Fungi</taxon>
        <taxon>Fungi incertae sedis</taxon>
        <taxon>Mucoromycota</taxon>
        <taxon>Glomeromycotina</taxon>
        <taxon>Glomeromycetes</taxon>
        <taxon>Glomerales</taxon>
        <taxon>Glomeraceae</taxon>
        <taxon>Funneliformis</taxon>
    </lineage>
</organism>
<dbReference type="GO" id="GO:0000329">
    <property type="term" value="C:fungal-type vacuole membrane"/>
    <property type="evidence" value="ECO:0007669"/>
    <property type="project" value="TreeGrafter"/>
</dbReference>
<keyword evidence="3" id="KW-0375">Hydrogen ion transport</keyword>
<evidence type="ECO:0000259" key="5">
    <source>
        <dbReference type="Pfam" id="PF11698"/>
    </source>
</evidence>
<protein>
    <submittedName>
        <fullName evidence="6">11796_t:CDS:1</fullName>
    </submittedName>
</protein>
<dbReference type="Proteomes" id="UP000789375">
    <property type="component" value="Unassembled WGS sequence"/>
</dbReference>
<reference evidence="6" key="1">
    <citation type="submission" date="2021-06" db="EMBL/GenBank/DDBJ databases">
        <authorList>
            <person name="Kallberg Y."/>
            <person name="Tangrot J."/>
            <person name="Rosling A."/>
        </authorList>
    </citation>
    <scope>NUCLEOTIDE SEQUENCE</scope>
    <source>
        <strain evidence="6">87-6 pot B 2015</strain>
    </source>
</reference>
<comment type="caution">
    <text evidence="6">The sequence shown here is derived from an EMBL/GenBank/DDBJ whole genome shotgun (WGS) entry which is preliminary data.</text>
</comment>
<dbReference type="EMBL" id="CAJVPP010006303">
    <property type="protein sequence ID" value="CAG8676541.1"/>
    <property type="molecule type" value="Genomic_DNA"/>
</dbReference>
<evidence type="ECO:0000256" key="2">
    <source>
        <dbReference type="ARBA" id="ARBA00022448"/>
    </source>
</evidence>
<comment type="similarity">
    <text evidence="1">Belongs to the V-ATPase H subunit family.</text>
</comment>
<keyword evidence="2" id="KW-0813">Transport</keyword>